<evidence type="ECO:0000259" key="1">
    <source>
        <dbReference type="Pfam" id="PF20167"/>
    </source>
</evidence>
<dbReference type="AlphaFoldDB" id="A0A1S4AUQ6"/>
<reference evidence="2" key="1">
    <citation type="submission" date="2025-08" db="UniProtKB">
        <authorList>
            <consortium name="RefSeq"/>
        </authorList>
    </citation>
    <scope>IDENTIFICATION</scope>
</reference>
<sequence>MKPEAQVWLKLINTRLLPCNHETLISRERICVLYFLMTSQKVNVGHLIRYQMSEVRKRKCIDRLSFANMLTQYLRKEEVEEERDFDKVIPPPLRLLDITRIRVKKENDIATMIGAEHNARDDSFMAHLYGMMDLQLRIRGRPATTEERATLEERYLLKPHVQQLVRLGDGQRLLDDEDVNTPICSEASQSSPTRMMMMMPREKRMRTGHVKMEPSMIRAKTMSD</sequence>
<name>A0A1S4AUQ6_TOBAC</name>
<dbReference type="OrthoDB" id="1306244at2759"/>
<organism evidence="2">
    <name type="scientific">Nicotiana tabacum</name>
    <name type="common">Common tobacco</name>
    <dbReference type="NCBI Taxonomy" id="4097"/>
    <lineage>
        <taxon>Eukaryota</taxon>
        <taxon>Viridiplantae</taxon>
        <taxon>Streptophyta</taxon>
        <taxon>Embryophyta</taxon>
        <taxon>Tracheophyta</taxon>
        <taxon>Spermatophyta</taxon>
        <taxon>Magnoliopsida</taxon>
        <taxon>eudicotyledons</taxon>
        <taxon>Gunneridae</taxon>
        <taxon>Pentapetalae</taxon>
        <taxon>asterids</taxon>
        <taxon>lamiids</taxon>
        <taxon>Solanales</taxon>
        <taxon>Solanaceae</taxon>
        <taxon>Nicotianoideae</taxon>
        <taxon>Nicotianeae</taxon>
        <taxon>Nicotiana</taxon>
    </lineage>
</organism>
<dbReference type="Pfam" id="PF20167">
    <property type="entry name" value="Transposase_32"/>
    <property type="match status" value="1"/>
</dbReference>
<dbReference type="PaxDb" id="4097-A0A1S4AUQ6"/>
<protein>
    <recommendedName>
        <fullName evidence="1">Putative plant transposon protein domain-containing protein</fullName>
    </recommendedName>
</protein>
<evidence type="ECO:0000313" key="2">
    <source>
        <dbReference type="RefSeq" id="XP_016480238.1"/>
    </source>
</evidence>
<dbReference type="KEGG" id="nta:107801426"/>
<feature type="domain" description="Putative plant transposon protein" evidence="1">
    <location>
        <begin position="1"/>
        <end position="79"/>
    </location>
</feature>
<dbReference type="InterPro" id="IPR046796">
    <property type="entry name" value="Transposase_32_dom"/>
</dbReference>
<dbReference type="OMA" id="ERICVLY"/>
<gene>
    <name evidence="2" type="primary">LOC107801426</name>
</gene>
<dbReference type="RefSeq" id="XP_016480238.1">
    <property type="nucleotide sequence ID" value="XM_016624752.1"/>
</dbReference>
<proteinExistence type="predicted"/>
<accession>A0A1S4AUQ6</accession>